<dbReference type="GO" id="GO:0035251">
    <property type="term" value="F:UDP-glucosyltransferase activity"/>
    <property type="evidence" value="ECO:0007669"/>
    <property type="project" value="TreeGrafter"/>
</dbReference>
<dbReference type="EMBL" id="VEPZ02000796">
    <property type="protein sequence ID" value="KAE8719024.1"/>
    <property type="molecule type" value="Genomic_DNA"/>
</dbReference>
<name>A0A6A3BR15_HIBSY</name>
<keyword evidence="2" id="KW-0328">Glycosyltransferase</keyword>
<reference evidence="4" key="1">
    <citation type="submission" date="2019-09" db="EMBL/GenBank/DDBJ databases">
        <title>Draft genome information of white flower Hibiscus syriacus.</title>
        <authorList>
            <person name="Kim Y.-M."/>
        </authorList>
    </citation>
    <scope>NUCLEOTIDE SEQUENCE [LARGE SCALE GENOMIC DNA]</scope>
    <source>
        <strain evidence="4">YM2019G1</strain>
    </source>
</reference>
<dbReference type="CDD" id="cd03784">
    <property type="entry name" value="GT1_Gtf-like"/>
    <property type="match status" value="1"/>
</dbReference>
<organism evidence="4 5">
    <name type="scientific">Hibiscus syriacus</name>
    <name type="common">Rose of Sharon</name>
    <dbReference type="NCBI Taxonomy" id="106335"/>
    <lineage>
        <taxon>Eukaryota</taxon>
        <taxon>Viridiplantae</taxon>
        <taxon>Streptophyta</taxon>
        <taxon>Embryophyta</taxon>
        <taxon>Tracheophyta</taxon>
        <taxon>Spermatophyta</taxon>
        <taxon>Magnoliopsida</taxon>
        <taxon>eudicotyledons</taxon>
        <taxon>Gunneridae</taxon>
        <taxon>Pentapetalae</taxon>
        <taxon>rosids</taxon>
        <taxon>malvids</taxon>
        <taxon>Malvales</taxon>
        <taxon>Malvaceae</taxon>
        <taxon>Malvoideae</taxon>
        <taxon>Hibiscus</taxon>
    </lineage>
</organism>
<accession>A0A6A3BR15</accession>
<evidence type="ECO:0000256" key="2">
    <source>
        <dbReference type="ARBA" id="ARBA00022676"/>
    </source>
</evidence>
<gene>
    <name evidence="4" type="ORF">F3Y22_tig00109980pilonHSYRG00081</name>
</gene>
<dbReference type="Proteomes" id="UP000436088">
    <property type="component" value="Unassembled WGS sequence"/>
</dbReference>
<dbReference type="PANTHER" id="PTHR48047:SF182">
    <property type="entry name" value="GLYCOSYLTRANSFERASE"/>
    <property type="match status" value="1"/>
</dbReference>
<proteinExistence type="inferred from homology"/>
<dbReference type="AlphaFoldDB" id="A0A6A3BR15"/>
<comment type="similarity">
    <text evidence="1">Belongs to the UDP-glycosyltransferase family.</text>
</comment>
<dbReference type="Gene3D" id="3.40.50.2000">
    <property type="entry name" value="Glycogen Phosphorylase B"/>
    <property type="match status" value="5"/>
</dbReference>
<sequence>MAQGHLLPMLDIGRLLAQRGMIVTMVTTPMNAGRIQKSIARAIELGQPIRLVQVSFPGKEVGFADGVENIDMVHSSEPGGLPQIHHCSKQDGRISGEPLIFEYFTVPGLTEKVEFTKAQLPLQRDESWTEIGESMLEANQASYGVVINTFEELESAFVEQYRKLTKAWCIGPVSLSHKEESDKAERGNKASINEQQCLKWLDSQETNSVIYACHGSISTVKCPELIESIGGFLTHCGWNSTIEGISAGVPLITLPLLVDQFSNEKLAVQILKIRVSLRIDKPTNIGDEKSGFLLKKEHVKNEKKRAQEFGDEAKKAVEVGGSSYLNITSLIQDIIQQSHDLKCELEVVLSLCSMTMTMVYPHFPLVL</sequence>
<protein>
    <submittedName>
        <fullName evidence="4">UDP-Glycosyltransferase superfamily protein</fullName>
    </submittedName>
</protein>
<keyword evidence="3" id="KW-0808">Transferase</keyword>
<evidence type="ECO:0000256" key="1">
    <source>
        <dbReference type="ARBA" id="ARBA00009995"/>
    </source>
</evidence>
<evidence type="ECO:0000313" key="4">
    <source>
        <dbReference type="EMBL" id="KAE8719024.1"/>
    </source>
</evidence>
<dbReference type="Pfam" id="PF00201">
    <property type="entry name" value="UDPGT"/>
    <property type="match status" value="1"/>
</dbReference>
<keyword evidence="5" id="KW-1185">Reference proteome</keyword>
<comment type="caution">
    <text evidence="4">The sequence shown here is derived from an EMBL/GenBank/DDBJ whole genome shotgun (WGS) entry which is preliminary data.</text>
</comment>
<dbReference type="InterPro" id="IPR002213">
    <property type="entry name" value="UDP_glucos_trans"/>
</dbReference>
<evidence type="ECO:0000256" key="3">
    <source>
        <dbReference type="ARBA" id="ARBA00022679"/>
    </source>
</evidence>
<evidence type="ECO:0000313" key="5">
    <source>
        <dbReference type="Proteomes" id="UP000436088"/>
    </source>
</evidence>
<dbReference type="SUPFAM" id="SSF53756">
    <property type="entry name" value="UDP-Glycosyltransferase/glycogen phosphorylase"/>
    <property type="match status" value="1"/>
</dbReference>
<dbReference type="PANTHER" id="PTHR48047">
    <property type="entry name" value="GLYCOSYLTRANSFERASE"/>
    <property type="match status" value="1"/>
</dbReference>